<keyword evidence="8" id="KW-0175">Coiled coil</keyword>
<comment type="similarity">
    <text evidence="2">Belongs to the outer membrane factor (OMF) (TC 1.B.17) family.</text>
</comment>
<dbReference type="InterPro" id="IPR003423">
    <property type="entry name" value="OMP_efflux"/>
</dbReference>
<dbReference type="Pfam" id="PF02321">
    <property type="entry name" value="OEP"/>
    <property type="match status" value="2"/>
</dbReference>
<dbReference type="GO" id="GO:0015562">
    <property type="term" value="F:efflux transmembrane transporter activity"/>
    <property type="evidence" value="ECO:0007669"/>
    <property type="project" value="InterPro"/>
</dbReference>
<dbReference type="PANTHER" id="PTHR30026:SF20">
    <property type="entry name" value="OUTER MEMBRANE PROTEIN TOLC"/>
    <property type="match status" value="1"/>
</dbReference>
<organism evidence="10 11">
    <name type="scientific">Vibrio comitans NBRC 102076</name>
    <dbReference type="NCBI Taxonomy" id="1219078"/>
    <lineage>
        <taxon>Bacteria</taxon>
        <taxon>Pseudomonadati</taxon>
        <taxon>Pseudomonadota</taxon>
        <taxon>Gammaproteobacteria</taxon>
        <taxon>Vibrionales</taxon>
        <taxon>Vibrionaceae</taxon>
        <taxon>Vibrio</taxon>
    </lineage>
</organism>
<evidence type="ECO:0000256" key="3">
    <source>
        <dbReference type="ARBA" id="ARBA00022448"/>
    </source>
</evidence>
<name>A0A4Y3ILI3_9VIBR</name>
<comment type="subcellular location">
    <subcellularLocation>
        <location evidence="1">Cell outer membrane</location>
    </subcellularLocation>
</comment>
<dbReference type="InterPro" id="IPR010130">
    <property type="entry name" value="T1SS_OMP_TolC"/>
</dbReference>
<dbReference type="Proteomes" id="UP000318242">
    <property type="component" value="Unassembled WGS sequence"/>
</dbReference>
<comment type="caution">
    <text evidence="10">The sequence shown here is derived from an EMBL/GenBank/DDBJ whole genome shotgun (WGS) entry which is preliminary data.</text>
</comment>
<dbReference type="NCBIfam" id="NF007002">
    <property type="entry name" value="PRK09465.1"/>
    <property type="match status" value="1"/>
</dbReference>
<dbReference type="GO" id="GO:1990281">
    <property type="term" value="C:efflux pump complex"/>
    <property type="evidence" value="ECO:0007669"/>
    <property type="project" value="TreeGrafter"/>
</dbReference>
<dbReference type="Gene3D" id="1.20.1600.10">
    <property type="entry name" value="Outer membrane efflux proteins (OEP)"/>
    <property type="match status" value="1"/>
</dbReference>
<evidence type="ECO:0000256" key="6">
    <source>
        <dbReference type="ARBA" id="ARBA00023136"/>
    </source>
</evidence>
<dbReference type="GO" id="GO:0015288">
    <property type="term" value="F:porin activity"/>
    <property type="evidence" value="ECO:0007669"/>
    <property type="project" value="TreeGrafter"/>
</dbReference>
<evidence type="ECO:0000256" key="4">
    <source>
        <dbReference type="ARBA" id="ARBA00022452"/>
    </source>
</evidence>
<sequence>MKKALSILVSVSLGGLSLPTMAENLADVYNQAKNSDPTLLRSAAQRDAAFESVTSSRSTLLPQISLTAGYNYGEGYDTGSGAPKTDAFTAGIGLSQELYQRSSWVTLETAEKNARQADSAYAAQQQDLILRVATAYFEVLRAQDSLEFVQAEKSAVERQLDQEKQRFEVGLSAITNVHEAQAEYDSVLAEEVIARNDLVNSYETLREITGAGHQNLDILDIERFSASKSDKSTDALVDQAQVQNLSLLAARINQDIARDNIRLASSGHLPSLTFDASAGYGNGEISGTDVDDTNYNLGINLSVPLYTGGSVTSQVKQAEYNYVAVSEDLEASYRSVVKTVRASNNNIDATIGSIRAFEQSLISAESALAAVETGYEVGSRTIVDVLDFTRRVFEAKRNLSDARYNYIISVLQLKQAVGTLNEQDILEINNGLKAPTSDPLAS</sequence>
<dbReference type="EMBL" id="BJLH01000006">
    <property type="protein sequence ID" value="GEA60353.1"/>
    <property type="molecule type" value="Genomic_DNA"/>
</dbReference>
<evidence type="ECO:0000256" key="1">
    <source>
        <dbReference type="ARBA" id="ARBA00004442"/>
    </source>
</evidence>
<gene>
    <name evidence="10" type="primary">tolC</name>
    <name evidence="10" type="ORF">VCO01S_15460</name>
</gene>
<evidence type="ECO:0000256" key="5">
    <source>
        <dbReference type="ARBA" id="ARBA00022692"/>
    </source>
</evidence>
<protein>
    <submittedName>
        <fullName evidence="10">Outer membrane channel protein</fullName>
    </submittedName>
</protein>
<keyword evidence="11" id="KW-1185">Reference proteome</keyword>
<keyword evidence="4" id="KW-1134">Transmembrane beta strand</keyword>
<feature type="chain" id="PRO_5021258387" evidence="9">
    <location>
        <begin position="23"/>
        <end position="442"/>
    </location>
</feature>
<reference evidence="10 11" key="1">
    <citation type="submission" date="2019-06" db="EMBL/GenBank/DDBJ databases">
        <title>Whole genome shotgun sequence of Vibrio comitans NBRC 102076.</title>
        <authorList>
            <person name="Hosoyama A."/>
            <person name="Uohara A."/>
            <person name="Ohji S."/>
            <person name="Ichikawa N."/>
        </authorList>
    </citation>
    <scope>NUCLEOTIDE SEQUENCE [LARGE SCALE GENOMIC DNA]</scope>
    <source>
        <strain evidence="10 11">NBRC 102076</strain>
    </source>
</reference>
<dbReference type="InterPro" id="IPR058622">
    <property type="entry name" value="TolC"/>
</dbReference>
<dbReference type="InterPro" id="IPR051906">
    <property type="entry name" value="TolC-like"/>
</dbReference>
<dbReference type="RefSeq" id="WP_141270794.1">
    <property type="nucleotide sequence ID" value="NZ_BJLH01000006.1"/>
</dbReference>
<proteinExistence type="inferred from homology"/>
<dbReference type="GO" id="GO:0009279">
    <property type="term" value="C:cell outer membrane"/>
    <property type="evidence" value="ECO:0007669"/>
    <property type="project" value="UniProtKB-SubCell"/>
</dbReference>
<evidence type="ECO:0000313" key="11">
    <source>
        <dbReference type="Proteomes" id="UP000318242"/>
    </source>
</evidence>
<dbReference type="SUPFAM" id="SSF56954">
    <property type="entry name" value="Outer membrane efflux proteins (OEP)"/>
    <property type="match status" value="1"/>
</dbReference>
<keyword evidence="5" id="KW-0812">Transmembrane</keyword>
<feature type="signal peptide" evidence="9">
    <location>
        <begin position="1"/>
        <end position="22"/>
    </location>
</feature>
<dbReference type="NCBIfam" id="TIGR01844">
    <property type="entry name" value="type_I_sec_TolC"/>
    <property type="match status" value="1"/>
</dbReference>
<keyword evidence="6" id="KW-0472">Membrane</keyword>
<keyword evidence="3" id="KW-0813">Transport</keyword>
<evidence type="ECO:0000256" key="9">
    <source>
        <dbReference type="SAM" id="SignalP"/>
    </source>
</evidence>
<accession>A0A4Y3ILI3</accession>
<evidence type="ECO:0000256" key="2">
    <source>
        <dbReference type="ARBA" id="ARBA00007613"/>
    </source>
</evidence>
<evidence type="ECO:0000256" key="7">
    <source>
        <dbReference type="ARBA" id="ARBA00023237"/>
    </source>
</evidence>
<dbReference type="OrthoDB" id="9813458at2"/>
<dbReference type="AlphaFoldDB" id="A0A4Y3ILI3"/>
<evidence type="ECO:0000313" key="10">
    <source>
        <dbReference type="EMBL" id="GEA60353.1"/>
    </source>
</evidence>
<feature type="coiled-coil region" evidence="8">
    <location>
        <begin position="107"/>
        <end position="166"/>
    </location>
</feature>
<evidence type="ECO:0000256" key="8">
    <source>
        <dbReference type="SAM" id="Coils"/>
    </source>
</evidence>
<keyword evidence="9" id="KW-0732">Signal</keyword>
<dbReference type="PANTHER" id="PTHR30026">
    <property type="entry name" value="OUTER MEMBRANE PROTEIN TOLC"/>
    <property type="match status" value="1"/>
</dbReference>
<keyword evidence="7" id="KW-0998">Cell outer membrane</keyword>